<evidence type="ECO:0000313" key="5">
    <source>
        <dbReference type="Proteomes" id="UP000198346"/>
    </source>
</evidence>
<feature type="domain" description="N-acetyltransferase" evidence="3">
    <location>
        <begin position="5"/>
        <end position="179"/>
    </location>
</feature>
<reference evidence="4 5" key="1">
    <citation type="submission" date="2017-07" db="EMBL/GenBank/DDBJ databases">
        <authorList>
            <person name="Sun Z.S."/>
            <person name="Albrecht U."/>
            <person name="Echele G."/>
            <person name="Lee C.C."/>
        </authorList>
    </citation>
    <scope>NUCLEOTIDE SEQUENCE [LARGE SCALE GENOMIC DNA]</scope>
    <source>
        <strain evidence="4 5">CGMCC 1.12710</strain>
    </source>
</reference>
<proteinExistence type="predicted"/>
<keyword evidence="5" id="KW-1185">Reference proteome</keyword>
<keyword evidence="2" id="KW-0012">Acyltransferase</keyword>
<accession>A0A239Q0X1</accession>
<dbReference type="InterPro" id="IPR016181">
    <property type="entry name" value="Acyl_CoA_acyltransferase"/>
</dbReference>
<dbReference type="Pfam" id="PF00583">
    <property type="entry name" value="Acetyltransf_1"/>
    <property type="match status" value="1"/>
</dbReference>
<dbReference type="PANTHER" id="PTHR43877:SF1">
    <property type="entry name" value="ACETYLTRANSFERASE"/>
    <property type="match status" value="1"/>
</dbReference>
<gene>
    <name evidence="4" type="ORF">SAMN06297382_2949</name>
</gene>
<dbReference type="RefSeq" id="WP_089413373.1">
    <property type="nucleotide sequence ID" value="NZ_FZQA01000010.1"/>
</dbReference>
<name>A0A239Q0X1_9PROT</name>
<evidence type="ECO:0000313" key="4">
    <source>
        <dbReference type="EMBL" id="SNT75876.1"/>
    </source>
</evidence>
<sequence>MDDPYTHRLATMADLDALKRLMNEAIAGHLPHFLTPEQTEASYEIMGLDTQLIEDGTYFVILDGAEIVAGGGWSFRATLYGGDHTQGRSPRRLDPAREPARIRAMYVSPRHARRGLGRRILALCETAARAAGFARAELVATMAGLPLYRACGYVVEREFSDRTRRGVAVPLATMSKRLDRDR</sequence>
<dbReference type="InterPro" id="IPR050832">
    <property type="entry name" value="Bact_Acetyltransf"/>
</dbReference>
<dbReference type="CDD" id="cd04301">
    <property type="entry name" value="NAT_SF"/>
    <property type="match status" value="1"/>
</dbReference>
<dbReference type="OrthoDB" id="118465at2"/>
<dbReference type="InterPro" id="IPR000182">
    <property type="entry name" value="GNAT_dom"/>
</dbReference>
<dbReference type="EMBL" id="FZQA01000010">
    <property type="protein sequence ID" value="SNT75876.1"/>
    <property type="molecule type" value="Genomic_DNA"/>
</dbReference>
<evidence type="ECO:0000256" key="2">
    <source>
        <dbReference type="ARBA" id="ARBA00023315"/>
    </source>
</evidence>
<keyword evidence="1 4" id="KW-0808">Transferase</keyword>
<dbReference type="Proteomes" id="UP000198346">
    <property type="component" value="Unassembled WGS sequence"/>
</dbReference>
<dbReference type="PANTHER" id="PTHR43877">
    <property type="entry name" value="AMINOALKYLPHOSPHONATE N-ACETYLTRANSFERASE-RELATED-RELATED"/>
    <property type="match status" value="1"/>
</dbReference>
<dbReference type="SUPFAM" id="SSF55729">
    <property type="entry name" value="Acyl-CoA N-acyltransferases (Nat)"/>
    <property type="match status" value="1"/>
</dbReference>
<protein>
    <submittedName>
        <fullName evidence="4">Acetyltransferase (GNAT) family protein</fullName>
    </submittedName>
</protein>
<dbReference type="AlphaFoldDB" id="A0A239Q0X1"/>
<organism evidence="4 5">
    <name type="scientific">Amphiplicatus metriothermophilus</name>
    <dbReference type="NCBI Taxonomy" id="1519374"/>
    <lineage>
        <taxon>Bacteria</taxon>
        <taxon>Pseudomonadati</taxon>
        <taxon>Pseudomonadota</taxon>
        <taxon>Alphaproteobacteria</taxon>
        <taxon>Parvularculales</taxon>
        <taxon>Parvularculaceae</taxon>
        <taxon>Amphiplicatus</taxon>
    </lineage>
</organism>
<dbReference type="Gene3D" id="3.40.630.30">
    <property type="match status" value="1"/>
</dbReference>
<evidence type="ECO:0000259" key="3">
    <source>
        <dbReference type="PROSITE" id="PS51186"/>
    </source>
</evidence>
<dbReference type="GO" id="GO:0016747">
    <property type="term" value="F:acyltransferase activity, transferring groups other than amino-acyl groups"/>
    <property type="evidence" value="ECO:0007669"/>
    <property type="project" value="InterPro"/>
</dbReference>
<evidence type="ECO:0000256" key="1">
    <source>
        <dbReference type="ARBA" id="ARBA00022679"/>
    </source>
</evidence>
<dbReference type="PROSITE" id="PS51186">
    <property type="entry name" value="GNAT"/>
    <property type="match status" value="1"/>
</dbReference>